<dbReference type="Proteomes" id="UP000233256">
    <property type="component" value="Unassembled WGS sequence"/>
</dbReference>
<gene>
    <name evidence="1" type="ORF">CVV64_16000</name>
</gene>
<organism evidence="1 2">
    <name type="scientific">Candidatus Wallbacteria bacterium HGW-Wallbacteria-1</name>
    <dbReference type="NCBI Taxonomy" id="2013854"/>
    <lineage>
        <taxon>Bacteria</taxon>
        <taxon>Candidatus Walliibacteriota</taxon>
    </lineage>
</organism>
<dbReference type="EMBL" id="PGXC01000026">
    <property type="protein sequence ID" value="PKK89050.1"/>
    <property type="molecule type" value="Genomic_DNA"/>
</dbReference>
<evidence type="ECO:0000313" key="1">
    <source>
        <dbReference type="EMBL" id="PKK89050.1"/>
    </source>
</evidence>
<proteinExistence type="predicted"/>
<name>A0A2N1PL51_9BACT</name>
<evidence type="ECO:0000313" key="2">
    <source>
        <dbReference type="Proteomes" id="UP000233256"/>
    </source>
</evidence>
<reference evidence="1 2" key="1">
    <citation type="journal article" date="2017" name="ISME J.">
        <title>Potential for microbial H2 and metal transformations associated with novel bacteria and archaea in deep terrestrial subsurface sediments.</title>
        <authorList>
            <person name="Hernsdorf A.W."/>
            <person name="Amano Y."/>
            <person name="Miyakawa K."/>
            <person name="Ise K."/>
            <person name="Suzuki Y."/>
            <person name="Anantharaman K."/>
            <person name="Probst A."/>
            <person name="Burstein D."/>
            <person name="Thomas B.C."/>
            <person name="Banfield J.F."/>
        </authorList>
    </citation>
    <scope>NUCLEOTIDE SEQUENCE [LARGE SCALE GENOMIC DNA]</scope>
    <source>
        <strain evidence="1">HGW-Wallbacteria-1</strain>
    </source>
</reference>
<comment type="caution">
    <text evidence="1">The sequence shown here is derived from an EMBL/GenBank/DDBJ whole genome shotgun (WGS) entry which is preliminary data.</text>
</comment>
<accession>A0A2N1PL51</accession>
<dbReference type="AlphaFoldDB" id="A0A2N1PL51"/>
<protein>
    <submittedName>
        <fullName evidence="1">Uncharacterized protein</fullName>
    </submittedName>
</protein>
<sequence>MLFQNPDIPSTALPTALPTVLLMTNQPQKSLNIGHLRLFPLFNQFCYIINSDTSSNAITNLSGGSFHVKDRLLLQSLFTDDICSSSEYFNWSNFRKTNE</sequence>